<dbReference type="Gene3D" id="1.25.40.20">
    <property type="entry name" value="Ankyrin repeat-containing domain"/>
    <property type="match status" value="1"/>
</dbReference>
<dbReference type="SUPFAM" id="SSF57903">
    <property type="entry name" value="FYVE/PHD zinc finger"/>
    <property type="match status" value="1"/>
</dbReference>
<feature type="coiled-coil region" evidence="6">
    <location>
        <begin position="344"/>
        <end position="374"/>
    </location>
</feature>
<dbReference type="Gene3D" id="1.25.40.10">
    <property type="entry name" value="Tetratricopeptide repeat domain"/>
    <property type="match status" value="1"/>
</dbReference>
<evidence type="ECO:0000256" key="5">
    <source>
        <dbReference type="PROSITE-ProRule" id="PRU00339"/>
    </source>
</evidence>
<name>A0A8K1CH77_PYTOL</name>
<dbReference type="Pfam" id="PF13414">
    <property type="entry name" value="TPR_11"/>
    <property type="match status" value="1"/>
</dbReference>
<dbReference type="PANTHER" id="PTHR47794">
    <property type="entry name" value="VACUOLAR PROTEIN SORTING-ASSOCIATED PROTEIN 27"/>
    <property type="match status" value="1"/>
</dbReference>
<dbReference type="InterPro" id="IPR013083">
    <property type="entry name" value="Znf_RING/FYVE/PHD"/>
</dbReference>
<evidence type="ECO:0000313" key="10">
    <source>
        <dbReference type="Proteomes" id="UP000794436"/>
    </source>
</evidence>
<dbReference type="Pfam" id="PF13432">
    <property type="entry name" value="TPR_16"/>
    <property type="match status" value="1"/>
</dbReference>
<keyword evidence="6" id="KW-0175">Coiled coil</keyword>
<keyword evidence="2 4" id="KW-0863">Zinc-finger</keyword>
<dbReference type="Pfam" id="PF01363">
    <property type="entry name" value="FYVE"/>
    <property type="match status" value="1"/>
</dbReference>
<evidence type="ECO:0000256" key="7">
    <source>
        <dbReference type="SAM" id="MobiDB-lite"/>
    </source>
</evidence>
<dbReference type="EMBL" id="SPLM01000073">
    <property type="protein sequence ID" value="TMW62943.1"/>
    <property type="molecule type" value="Genomic_DNA"/>
</dbReference>
<evidence type="ECO:0000256" key="6">
    <source>
        <dbReference type="SAM" id="Coils"/>
    </source>
</evidence>
<feature type="repeat" description="TPR" evidence="5">
    <location>
        <begin position="513"/>
        <end position="546"/>
    </location>
</feature>
<dbReference type="InterPro" id="IPR011990">
    <property type="entry name" value="TPR-like_helical_dom_sf"/>
</dbReference>
<protein>
    <recommendedName>
        <fullName evidence="8">FYVE-type domain-containing protein</fullName>
    </recommendedName>
</protein>
<evidence type="ECO:0000313" key="9">
    <source>
        <dbReference type="EMBL" id="TMW62943.1"/>
    </source>
</evidence>
<dbReference type="PROSITE" id="PS50178">
    <property type="entry name" value="ZF_FYVE"/>
    <property type="match status" value="1"/>
</dbReference>
<feature type="compositionally biased region" description="Basic and acidic residues" evidence="7">
    <location>
        <begin position="403"/>
        <end position="421"/>
    </location>
</feature>
<dbReference type="InterPro" id="IPR036770">
    <property type="entry name" value="Ankyrin_rpt-contain_sf"/>
</dbReference>
<sequence>MGPEHTALALAENSQWGMLYKMIMSHPQCAEECDDFAMMPLHWACTARDVQPRVVRKLVDAYPVAVMLKNKGGLIPLHIAIKAKAPIEVLQILVVKNDESVCEETPSGETAAELAQMYGLSREAISFLKDMEDDMRNSGRAPPRPSRFRPMSSTTIGVEARSNETERRGDVNVVRAHGVGGRNMQHNLPPRWKLDKKCNICQLKFSYFKSRHHCRNCGLSVCSTHSNRRLPLYHFGLDTPQRVCIMCYDDLREHGKPPSAVVNMYSSQNRVKKTQSDLHTQMAADRKPFGDLSNATPQRASLVHSQSIGSTYLSSIVSEDDDQRDSSGSARPRAHTEMDSTDRVEAMKDQVRELEAHVRELQQHKDRMNVAIAESNRMLQEAVKDKHLQERLVAQLRGSSTMDVRRVAPDDDAKASDKISSTEDEDDADTEDGDEALDETTLNIAATCYYLGLALFEKGDYTSAIVELRKSVDLNSRDADVWYTLARALHCAEESYDAEMAVRRALDIHPKNYSAMSLLGKILHSRGEHDKSIDVFQQALGLMSTGSDSDEEEDVGSMTVGW</sequence>
<evidence type="ECO:0000256" key="2">
    <source>
        <dbReference type="ARBA" id="ARBA00022771"/>
    </source>
</evidence>
<dbReference type="Gene3D" id="3.30.40.10">
    <property type="entry name" value="Zinc/RING finger domain, C3HC4 (zinc finger)"/>
    <property type="match status" value="1"/>
</dbReference>
<dbReference type="InterPro" id="IPR019734">
    <property type="entry name" value="TPR_rpt"/>
</dbReference>
<keyword evidence="10" id="KW-1185">Reference proteome</keyword>
<dbReference type="CDD" id="cd15760">
    <property type="entry name" value="FYVE_scVPS27p_like"/>
    <property type="match status" value="1"/>
</dbReference>
<dbReference type="SUPFAM" id="SSF48403">
    <property type="entry name" value="Ankyrin repeat"/>
    <property type="match status" value="1"/>
</dbReference>
<dbReference type="PANTHER" id="PTHR47794:SF1">
    <property type="entry name" value="VACUOLAR PROTEIN SORTING-ASSOCIATED PROTEIN 27"/>
    <property type="match status" value="1"/>
</dbReference>
<keyword evidence="5" id="KW-0802">TPR repeat</keyword>
<evidence type="ECO:0000256" key="3">
    <source>
        <dbReference type="ARBA" id="ARBA00022833"/>
    </source>
</evidence>
<dbReference type="Proteomes" id="UP000794436">
    <property type="component" value="Unassembled WGS sequence"/>
</dbReference>
<proteinExistence type="predicted"/>
<feature type="domain" description="FYVE-type" evidence="8">
    <location>
        <begin position="192"/>
        <end position="252"/>
    </location>
</feature>
<reference evidence="9" key="1">
    <citation type="submission" date="2019-03" db="EMBL/GenBank/DDBJ databases">
        <title>Long read genome sequence of the mycoparasitic Pythium oligandrum ATCC 38472 isolated from sugarbeet rhizosphere.</title>
        <authorList>
            <person name="Gaulin E."/>
        </authorList>
    </citation>
    <scope>NUCLEOTIDE SEQUENCE</scope>
    <source>
        <strain evidence="9">ATCC 38472_TT</strain>
    </source>
</reference>
<dbReference type="SMART" id="SM00028">
    <property type="entry name" value="TPR"/>
    <property type="match status" value="3"/>
</dbReference>
<dbReference type="GO" id="GO:0006623">
    <property type="term" value="P:protein targeting to vacuole"/>
    <property type="evidence" value="ECO:0007669"/>
    <property type="project" value="TreeGrafter"/>
</dbReference>
<dbReference type="OrthoDB" id="194358at2759"/>
<dbReference type="SMART" id="SM00064">
    <property type="entry name" value="FYVE"/>
    <property type="match status" value="1"/>
</dbReference>
<dbReference type="SUPFAM" id="SSF48452">
    <property type="entry name" value="TPR-like"/>
    <property type="match status" value="1"/>
</dbReference>
<feature type="repeat" description="TPR" evidence="5">
    <location>
        <begin position="445"/>
        <end position="478"/>
    </location>
</feature>
<feature type="region of interest" description="Disordered" evidence="7">
    <location>
        <begin position="399"/>
        <end position="436"/>
    </location>
</feature>
<dbReference type="GO" id="GO:0033565">
    <property type="term" value="C:ESCRT-0 complex"/>
    <property type="evidence" value="ECO:0007669"/>
    <property type="project" value="TreeGrafter"/>
</dbReference>
<dbReference type="InterPro" id="IPR011011">
    <property type="entry name" value="Znf_FYVE_PHD"/>
</dbReference>
<feature type="compositionally biased region" description="Basic and acidic residues" evidence="7">
    <location>
        <begin position="334"/>
        <end position="344"/>
    </location>
</feature>
<organism evidence="9 10">
    <name type="scientific">Pythium oligandrum</name>
    <name type="common">Mycoparasitic fungus</name>
    <dbReference type="NCBI Taxonomy" id="41045"/>
    <lineage>
        <taxon>Eukaryota</taxon>
        <taxon>Sar</taxon>
        <taxon>Stramenopiles</taxon>
        <taxon>Oomycota</taxon>
        <taxon>Peronosporomycetes</taxon>
        <taxon>Pythiales</taxon>
        <taxon>Pythiaceae</taxon>
        <taxon>Pythium</taxon>
    </lineage>
</organism>
<comment type="caution">
    <text evidence="9">The sequence shown here is derived from an EMBL/GenBank/DDBJ whole genome shotgun (WGS) entry which is preliminary data.</text>
</comment>
<dbReference type="FunFam" id="3.30.40.10:FF:000345">
    <property type="entry name" value="Vacuolar protein sorting-associated protein 27"/>
    <property type="match status" value="1"/>
</dbReference>
<dbReference type="GO" id="GO:0008270">
    <property type="term" value="F:zinc ion binding"/>
    <property type="evidence" value="ECO:0007669"/>
    <property type="project" value="UniProtKB-KW"/>
</dbReference>
<evidence type="ECO:0000259" key="8">
    <source>
        <dbReference type="PROSITE" id="PS50178"/>
    </source>
</evidence>
<dbReference type="InterPro" id="IPR017455">
    <property type="entry name" value="Znf_FYVE-rel"/>
</dbReference>
<dbReference type="GO" id="GO:0043328">
    <property type="term" value="P:protein transport to vacuole involved in ubiquitin-dependent protein catabolic process via the multivesicular body sorting pathway"/>
    <property type="evidence" value="ECO:0007669"/>
    <property type="project" value="TreeGrafter"/>
</dbReference>
<evidence type="ECO:0000256" key="4">
    <source>
        <dbReference type="PROSITE-ProRule" id="PRU00091"/>
    </source>
</evidence>
<keyword evidence="1" id="KW-0479">Metal-binding</keyword>
<dbReference type="PROSITE" id="PS50005">
    <property type="entry name" value="TPR"/>
    <property type="match status" value="2"/>
</dbReference>
<keyword evidence="3" id="KW-0862">Zinc</keyword>
<dbReference type="GO" id="GO:0043130">
    <property type="term" value="F:ubiquitin binding"/>
    <property type="evidence" value="ECO:0007669"/>
    <property type="project" value="TreeGrafter"/>
</dbReference>
<feature type="region of interest" description="Disordered" evidence="7">
    <location>
        <begin position="314"/>
        <end position="344"/>
    </location>
</feature>
<feature type="compositionally biased region" description="Acidic residues" evidence="7">
    <location>
        <begin position="422"/>
        <end position="436"/>
    </location>
</feature>
<accession>A0A8K1CH77</accession>
<evidence type="ECO:0000256" key="1">
    <source>
        <dbReference type="ARBA" id="ARBA00022723"/>
    </source>
</evidence>
<dbReference type="AlphaFoldDB" id="A0A8K1CH77"/>
<dbReference type="GO" id="GO:0032266">
    <property type="term" value="F:phosphatidylinositol-3-phosphate binding"/>
    <property type="evidence" value="ECO:0007669"/>
    <property type="project" value="TreeGrafter"/>
</dbReference>
<dbReference type="InterPro" id="IPR000306">
    <property type="entry name" value="Znf_FYVE"/>
</dbReference>
<gene>
    <name evidence="9" type="ORF">Poli38472_005561</name>
</gene>